<evidence type="ECO:0000313" key="1">
    <source>
        <dbReference type="EMBL" id="EYC06320.1"/>
    </source>
</evidence>
<dbReference type="Proteomes" id="UP000024635">
    <property type="component" value="Unassembled WGS sequence"/>
</dbReference>
<keyword evidence="2" id="KW-1185">Reference proteome</keyword>
<dbReference type="EMBL" id="JARK01001413">
    <property type="protein sequence ID" value="EYC06320.1"/>
    <property type="molecule type" value="Genomic_DNA"/>
</dbReference>
<accession>A0A016TU37</accession>
<comment type="caution">
    <text evidence="1">The sequence shown here is derived from an EMBL/GenBank/DDBJ whole genome shotgun (WGS) entry which is preliminary data.</text>
</comment>
<name>A0A016TU37_9BILA</name>
<sequence length="111" mass="12584">MSKFIQSLQKIYASRRTARLLIRATSPMHYHTWCDVAELTGDVAYSLFSGVCTADHAPIDRGDVAREANHLLLKKRELVHHSCHTTVFNWSVICSARAREQIIYSQDAGHC</sequence>
<dbReference type="AlphaFoldDB" id="A0A016TU37"/>
<gene>
    <name evidence="1" type="primary">Acey_s0077.g1145</name>
    <name evidence="1" type="ORF">Y032_0077g1145</name>
</gene>
<reference evidence="2" key="1">
    <citation type="journal article" date="2015" name="Nat. Genet.">
        <title>The genome and transcriptome of the zoonotic hookworm Ancylostoma ceylanicum identify infection-specific gene families.</title>
        <authorList>
            <person name="Schwarz E.M."/>
            <person name="Hu Y."/>
            <person name="Antoshechkin I."/>
            <person name="Miller M.M."/>
            <person name="Sternberg P.W."/>
            <person name="Aroian R.V."/>
        </authorList>
    </citation>
    <scope>NUCLEOTIDE SEQUENCE</scope>
    <source>
        <strain evidence="2">HY135</strain>
    </source>
</reference>
<protein>
    <submittedName>
        <fullName evidence="1">Uncharacterized protein</fullName>
    </submittedName>
</protein>
<evidence type="ECO:0000313" key="2">
    <source>
        <dbReference type="Proteomes" id="UP000024635"/>
    </source>
</evidence>
<proteinExistence type="predicted"/>
<organism evidence="1 2">
    <name type="scientific">Ancylostoma ceylanicum</name>
    <dbReference type="NCBI Taxonomy" id="53326"/>
    <lineage>
        <taxon>Eukaryota</taxon>
        <taxon>Metazoa</taxon>
        <taxon>Ecdysozoa</taxon>
        <taxon>Nematoda</taxon>
        <taxon>Chromadorea</taxon>
        <taxon>Rhabditida</taxon>
        <taxon>Rhabditina</taxon>
        <taxon>Rhabditomorpha</taxon>
        <taxon>Strongyloidea</taxon>
        <taxon>Ancylostomatidae</taxon>
        <taxon>Ancylostomatinae</taxon>
        <taxon>Ancylostoma</taxon>
    </lineage>
</organism>